<accession>A0A7R9AW58</accession>
<dbReference type="AlphaFoldDB" id="A0A7R9AW58"/>
<name>A0A7R9AW58_TIMSH</name>
<reference evidence="1" key="1">
    <citation type="submission" date="2020-11" db="EMBL/GenBank/DDBJ databases">
        <authorList>
            <person name="Tran Van P."/>
        </authorList>
    </citation>
    <scope>NUCLEOTIDE SEQUENCE</scope>
</reference>
<gene>
    <name evidence="1" type="ORF">TSIB3V08_LOCUS5716</name>
</gene>
<organism evidence="1">
    <name type="scientific">Timema shepardi</name>
    <name type="common">Walking stick</name>
    <dbReference type="NCBI Taxonomy" id="629360"/>
    <lineage>
        <taxon>Eukaryota</taxon>
        <taxon>Metazoa</taxon>
        <taxon>Ecdysozoa</taxon>
        <taxon>Arthropoda</taxon>
        <taxon>Hexapoda</taxon>
        <taxon>Insecta</taxon>
        <taxon>Pterygota</taxon>
        <taxon>Neoptera</taxon>
        <taxon>Polyneoptera</taxon>
        <taxon>Phasmatodea</taxon>
        <taxon>Timematodea</taxon>
        <taxon>Timematoidea</taxon>
        <taxon>Timematidae</taxon>
        <taxon>Timema</taxon>
    </lineage>
</organism>
<sequence>MDRVPRSQSVGRELRSVSCASRRVEVRFRALVLEFIRDGETDRDNGDEKVLKVESVVFLRVILEMRVCCNFIESEDFKAGELCRLWLYPNSQRILVKDLGDAVLMNSHSPITSQTKTTTNYSNTKDLAKSLRLQCCSLALILEIMQTPYISPKENYSGVL</sequence>
<proteinExistence type="predicted"/>
<evidence type="ECO:0000313" key="1">
    <source>
        <dbReference type="EMBL" id="CAD7261586.1"/>
    </source>
</evidence>
<dbReference type="EMBL" id="OC002295">
    <property type="protein sequence ID" value="CAD7261586.1"/>
    <property type="molecule type" value="Genomic_DNA"/>
</dbReference>
<protein>
    <submittedName>
        <fullName evidence="1">Uncharacterized protein</fullName>
    </submittedName>
</protein>